<evidence type="ECO:0000256" key="2">
    <source>
        <dbReference type="ARBA" id="ARBA00023002"/>
    </source>
</evidence>
<dbReference type="Gene3D" id="3.40.50.720">
    <property type="entry name" value="NAD(P)-binding Rossmann-like Domain"/>
    <property type="match status" value="1"/>
</dbReference>
<proteinExistence type="inferred from homology"/>
<dbReference type="RefSeq" id="WP_251967955.1">
    <property type="nucleotide sequence ID" value="NZ_CP146284.1"/>
</dbReference>
<evidence type="ECO:0000256" key="1">
    <source>
        <dbReference type="ARBA" id="ARBA00006484"/>
    </source>
</evidence>
<dbReference type="PANTHER" id="PTHR43639">
    <property type="entry name" value="OXIDOREDUCTASE, SHORT-CHAIN DEHYDROGENASE/REDUCTASE FAMILY (AFU_ORTHOLOGUE AFUA_5G02870)"/>
    <property type="match status" value="1"/>
</dbReference>
<dbReference type="EC" id="1.-.-.-" evidence="3"/>
<dbReference type="PANTHER" id="PTHR43639:SF1">
    <property type="entry name" value="SHORT-CHAIN DEHYDROGENASE_REDUCTASE FAMILY PROTEIN"/>
    <property type="match status" value="1"/>
</dbReference>
<dbReference type="GO" id="GO:0016491">
    <property type="term" value="F:oxidoreductase activity"/>
    <property type="evidence" value="ECO:0007669"/>
    <property type="project" value="UniProtKB-KW"/>
</dbReference>
<dbReference type="PRINTS" id="PR00081">
    <property type="entry name" value="GDHRDH"/>
</dbReference>
<dbReference type="EMBL" id="CP146284">
    <property type="protein sequence ID" value="WWV67701.1"/>
    <property type="molecule type" value="Genomic_DNA"/>
</dbReference>
<name>A0ABZ2INU8_9BACT</name>
<evidence type="ECO:0000313" key="4">
    <source>
        <dbReference type="Proteomes" id="UP001320603"/>
    </source>
</evidence>
<dbReference type="InterPro" id="IPR036291">
    <property type="entry name" value="NAD(P)-bd_dom_sf"/>
</dbReference>
<gene>
    <name evidence="3" type="ORF">NEE14_007035</name>
</gene>
<dbReference type="CDD" id="cd05233">
    <property type="entry name" value="SDR_c"/>
    <property type="match status" value="1"/>
</dbReference>
<sequence length="242" mass="26727">MSKCVFITGGTKGIGKAVAACLAKSGYQLILTYAADQETAINTQKELQAEYGVSVSVVQADNSDIHAIDTIATYLADNDIFLDAVVMNAGTTCRDSFEQMQYKDWERVFCTNVHFPVFLLQRIVSRIKKGGSVVFTGSLMGIEPHSVSLAYGVTKSAVHSLVKNLVKFLVPYEVRVNGVAPGFVDTEWQKNKPKEIRQNIERKVALGRFCDPEEIAEVYKMLIENGYFNGEVVVVDGGYSYK</sequence>
<keyword evidence="2 3" id="KW-0560">Oxidoreductase</keyword>
<protein>
    <submittedName>
        <fullName evidence="3">SDR family oxidoreductase</fullName>
        <ecNumber evidence="3">1.-.-.-</ecNumber>
    </submittedName>
</protein>
<dbReference type="Proteomes" id="UP001320603">
    <property type="component" value="Chromosome"/>
</dbReference>
<keyword evidence="4" id="KW-1185">Reference proteome</keyword>
<dbReference type="SUPFAM" id="SSF51735">
    <property type="entry name" value="NAD(P)-binding Rossmann-fold domains"/>
    <property type="match status" value="1"/>
</dbReference>
<comment type="similarity">
    <text evidence="1">Belongs to the short-chain dehydrogenases/reductases (SDR) family.</text>
</comment>
<organism evidence="3 4">
    <name type="scientific">Parabacteroides absconsus</name>
    <dbReference type="NCBI Taxonomy" id="2951805"/>
    <lineage>
        <taxon>Bacteria</taxon>
        <taxon>Pseudomonadati</taxon>
        <taxon>Bacteroidota</taxon>
        <taxon>Bacteroidia</taxon>
        <taxon>Bacteroidales</taxon>
        <taxon>Tannerellaceae</taxon>
        <taxon>Parabacteroides</taxon>
    </lineage>
</organism>
<reference evidence="3 4" key="1">
    <citation type="submission" date="2024-02" db="EMBL/GenBank/DDBJ databases">
        <title>Whole genome sequencing of Parabacteroides sp. AD58.</title>
        <authorList>
            <person name="Chaplin A.V."/>
            <person name="Pikina A.P."/>
            <person name="Sokolova S.R."/>
            <person name="Korostin D.O."/>
            <person name="Efimov B.A."/>
        </authorList>
    </citation>
    <scope>NUCLEOTIDE SEQUENCE [LARGE SCALE GENOMIC DNA]</scope>
    <source>
        <strain evidence="3 4">AD58</strain>
    </source>
</reference>
<accession>A0ABZ2INU8</accession>
<dbReference type="InterPro" id="IPR002347">
    <property type="entry name" value="SDR_fam"/>
</dbReference>
<dbReference type="Pfam" id="PF13561">
    <property type="entry name" value="adh_short_C2"/>
    <property type="match status" value="1"/>
</dbReference>
<evidence type="ECO:0000313" key="3">
    <source>
        <dbReference type="EMBL" id="WWV67701.1"/>
    </source>
</evidence>